<feature type="region of interest" description="Disordered" evidence="3">
    <location>
        <begin position="407"/>
        <end position="434"/>
    </location>
</feature>
<reference evidence="5" key="2">
    <citation type="journal article" date="2023" name="IMA Fungus">
        <title>Comparative genomic study of the Penicillium genus elucidates a diverse pangenome and 15 lateral gene transfer events.</title>
        <authorList>
            <person name="Petersen C."/>
            <person name="Sorensen T."/>
            <person name="Nielsen M.R."/>
            <person name="Sondergaard T.E."/>
            <person name="Sorensen J.L."/>
            <person name="Fitzpatrick D.A."/>
            <person name="Frisvad J.C."/>
            <person name="Nielsen K.L."/>
        </authorList>
    </citation>
    <scope>NUCLEOTIDE SEQUENCE</scope>
    <source>
        <strain evidence="5">IBT 23319</strain>
    </source>
</reference>
<evidence type="ECO:0000256" key="1">
    <source>
        <dbReference type="ARBA" id="ARBA00004123"/>
    </source>
</evidence>
<dbReference type="PANTHER" id="PTHR12585">
    <property type="entry name" value="SCC1 / RAD21 FAMILY MEMBER"/>
    <property type="match status" value="1"/>
</dbReference>
<keyword evidence="2" id="KW-0539">Nucleus</keyword>
<organism evidence="5 6">
    <name type="scientific">Penicillium citrinum</name>
    <dbReference type="NCBI Taxonomy" id="5077"/>
    <lineage>
        <taxon>Eukaryota</taxon>
        <taxon>Fungi</taxon>
        <taxon>Dikarya</taxon>
        <taxon>Ascomycota</taxon>
        <taxon>Pezizomycotina</taxon>
        <taxon>Eurotiomycetes</taxon>
        <taxon>Eurotiomycetidae</taxon>
        <taxon>Eurotiales</taxon>
        <taxon>Aspergillaceae</taxon>
        <taxon>Penicillium</taxon>
    </lineage>
</organism>
<accession>A0A9W9PCI7</accession>
<dbReference type="GO" id="GO:0003682">
    <property type="term" value="F:chromatin binding"/>
    <property type="evidence" value="ECO:0007669"/>
    <property type="project" value="TreeGrafter"/>
</dbReference>
<feature type="domain" description="Rad21/Rec8-like protein N-terminal" evidence="4">
    <location>
        <begin position="1"/>
        <end position="98"/>
    </location>
</feature>
<dbReference type="InterPro" id="IPR006910">
    <property type="entry name" value="Rad21_Rec8_N"/>
</dbReference>
<dbReference type="AlphaFoldDB" id="A0A9W9PCI7"/>
<feature type="compositionally biased region" description="Basic and acidic residues" evidence="3">
    <location>
        <begin position="411"/>
        <end position="434"/>
    </location>
</feature>
<dbReference type="InterPro" id="IPR039781">
    <property type="entry name" value="Rad21/Rec8-like"/>
</dbReference>
<comment type="caution">
    <text evidence="5">The sequence shown here is derived from an EMBL/GenBank/DDBJ whole genome shotgun (WGS) entry which is preliminary data.</text>
</comment>
<dbReference type="GO" id="GO:0005634">
    <property type="term" value="C:nucleus"/>
    <property type="evidence" value="ECO:0007669"/>
    <property type="project" value="UniProtKB-SubCell"/>
</dbReference>
<dbReference type="GO" id="GO:0030892">
    <property type="term" value="C:mitotic cohesin complex"/>
    <property type="evidence" value="ECO:0007669"/>
    <property type="project" value="TreeGrafter"/>
</dbReference>
<feature type="region of interest" description="Disordered" evidence="3">
    <location>
        <begin position="472"/>
        <end position="496"/>
    </location>
</feature>
<reference evidence="5" key="1">
    <citation type="submission" date="2022-11" db="EMBL/GenBank/DDBJ databases">
        <authorList>
            <person name="Petersen C."/>
        </authorList>
    </citation>
    <scope>NUCLEOTIDE SEQUENCE</scope>
    <source>
        <strain evidence="5">IBT 23319</strain>
    </source>
</reference>
<dbReference type="PANTHER" id="PTHR12585:SF70">
    <property type="entry name" value="RAD21_REC8 N TERMINAL DOMAIN PROTEIN (AFU_ORTHOLOGUE AFUA_6G02900)"/>
    <property type="match status" value="1"/>
</dbReference>
<feature type="region of interest" description="Disordered" evidence="3">
    <location>
        <begin position="287"/>
        <end position="313"/>
    </location>
</feature>
<name>A0A9W9PCI7_PENCI</name>
<dbReference type="RefSeq" id="XP_056505016.1">
    <property type="nucleotide sequence ID" value="XM_056639259.1"/>
</dbReference>
<dbReference type="GeneID" id="81378426"/>
<evidence type="ECO:0000313" key="6">
    <source>
        <dbReference type="Proteomes" id="UP001147733"/>
    </source>
</evidence>
<proteinExistence type="predicted"/>
<dbReference type="Proteomes" id="UP001147733">
    <property type="component" value="Unassembled WGS sequence"/>
</dbReference>
<dbReference type="GO" id="GO:0007064">
    <property type="term" value="P:mitotic sister chromatid cohesion"/>
    <property type="evidence" value="ECO:0007669"/>
    <property type="project" value="TreeGrafter"/>
</dbReference>
<protein>
    <recommendedName>
        <fullName evidence="4">Rad21/Rec8-like protein N-terminal domain-containing protein</fullName>
    </recommendedName>
</protein>
<dbReference type="Pfam" id="PF04825">
    <property type="entry name" value="Rad21_Rec8_N"/>
    <property type="match status" value="1"/>
</dbReference>
<sequence>MFYSHEILTSPEHGVATVWLAATLGPKSTTRKINRKAILDVNVSGACRVIINPEIPMALRLQGSMLYGVTSIYNQQCGYTLLDAQSMRDKMVSMLKLMPGGGLDPNVGKVKPTSLILPYDPTFLPETGLPGLNIDFSVFDQGYTSRVENSSFWSKSKSAESQSTFSLSNNIQIQLPDEVVPGVDDVFGPVSGSQVKHGLFGKTPLTGKEDEEGVLLQPDFEFDEEGNIVEFHSSRLSPRKRRKITSMPRLSDGLLDMPNQEEMAMTTHDQNLVPEQVIMDLDINTTTNQEKEQENRTCEGTSIDPTEIHRAPPRKRRIHESILDEQTSLRNTDLYNSNTNYLSNMAQKSKQKAYNKLPTIAKKNAAFWVYGKGLGGVGIGLGANREPHPLDTFSGKNLLEILGGEYEAESQEAKEDENPRGRENQERENLPDVEFARRASSVIDEHSQMPWNISASIHSSGQVQRYGSIGMSSEHRHDSVQRHGNRITSSSPLTGRSYLELDREDMGLGLGGSGLDFGDELDVTRYLEGELASDRENISILSSRESVRPERASRRRDLSSLHQESFNFYEFVHENVLSMRGGIDDGDSGRVRTTSTAFTDIFPPSETSRLIATQAFMNILTLANEGWLIVSQGEGGGGKSRTRAEEIYLRVVED</sequence>
<evidence type="ECO:0000313" key="5">
    <source>
        <dbReference type="EMBL" id="KAJ5242012.1"/>
    </source>
</evidence>
<dbReference type="OrthoDB" id="5427633at2759"/>
<gene>
    <name evidence="5" type="ORF">N7469_000339</name>
</gene>
<evidence type="ECO:0000256" key="3">
    <source>
        <dbReference type="SAM" id="MobiDB-lite"/>
    </source>
</evidence>
<evidence type="ECO:0000256" key="2">
    <source>
        <dbReference type="ARBA" id="ARBA00023242"/>
    </source>
</evidence>
<comment type="subcellular location">
    <subcellularLocation>
        <location evidence="1">Nucleus</location>
    </subcellularLocation>
</comment>
<evidence type="ECO:0000259" key="4">
    <source>
        <dbReference type="Pfam" id="PF04825"/>
    </source>
</evidence>
<dbReference type="EMBL" id="JAPQKT010000001">
    <property type="protein sequence ID" value="KAJ5242012.1"/>
    <property type="molecule type" value="Genomic_DNA"/>
</dbReference>
<keyword evidence="6" id="KW-1185">Reference proteome</keyword>
<dbReference type="CDD" id="cd21789">
    <property type="entry name" value="Rad21_Rec8_M_SpRec8p-like"/>
    <property type="match status" value="1"/>
</dbReference>